<dbReference type="EMBL" id="JAGSPD010000001">
    <property type="protein sequence ID" value="MBV7267571.1"/>
    <property type="molecule type" value="Genomic_DNA"/>
</dbReference>
<dbReference type="RefSeq" id="WP_218544133.1">
    <property type="nucleotide sequence ID" value="NZ_JAGSPD010000001.1"/>
</dbReference>
<proteinExistence type="predicted"/>
<dbReference type="PROSITE" id="PS51257">
    <property type="entry name" value="PROKAR_LIPOPROTEIN"/>
    <property type="match status" value="1"/>
</dbReference>
<accession>A0A9X1F541</accession>
<organism evidence="1 2">
    <name type="scientific">Winogradskyella luteola</name>
    <dbReference type="NCBI Taxonomy" id="2828330"/>
    <lineage>
        <taxon>Bacteria</taxon>
        <taxon>Pseudomonadati</taxon>
        <taxon>Bacteroidota</taxon>
        <taxon>Flavobacteriia</taxon>
        <taxon>Flavobacteriales</taxon>
        <taxon>Flavobacteriaceae</taxon>
        <taxon>Winogradskyella</taxon>
    </lineage>
</organism>
<evidence type="ECO:0000313" key="2">
    <source>
        <dbReference type="Proteomes" id="UP001138894"/>
    </source>
</evidence>
<reference evidence="1" key="1">
    <citation type="submission" date="2021-04" db="EMBL/GenBank/DDBJ databases">
        <authorList>
            <person name="Pira H."/>
            <person name="Risdian C."/>
            <person name="Wink J."/>
        </authorList>
    </citation>
    <scope>NUCLEOTIDE SEQUENCE</scope>
    <source>
        <strain evidence="1">WHY3</strain>
    </source>
</reference>
<evidence type="ECO:0000313" key="1">
    <source>
        <dbReference type="EMBL" id="MBV7267571.1"/>
    </source>
</evidence>
<dbReference type="Proteomes" id="UP001138894">
    <property type="component" value="Unassembled WGS sequence"/>
</dbReference>
<gene>
    <name evidence="1" type="ORF">KCG49_00020</name>
</gene>
<comment type="caution">
    <text evidence="1">The sequence shown here is derived from an EMBL/GenBank/DDBJ whole genome shotgun (WGS) entry which is preliminary data.</text>
</comment>
<name>A0A9X1F541_9FLAO</name>
<sequence length="182" mass="20442">MKNQILILCITLLTFSCSNDDNSNESPNLTNNVNVEVNSDSGQSISFSMNTALLDKHCSDIISYFFLNVNATSENGDIFDFRLNIDFYDQEIEGFDTSFPQTYSFDGSYNNDYFDSTFLWNGETYTIVSTNYTIENFVVDDSDQNKGLTYGTYTMVVESVNSDMANINITFNPVITDLVGGC</sequence>
<dbReference type="AlphaFoldDB" id="A0A9X1F541"/>
<protein>
    <submittedName>
        <fullName evidence="1">Uncharacterized protein</fullName>
    </submittedName>
</protein>
<keyword evidence="2" id="KW-1185">Reference proteome</keyword>